<comment type="function">
    <text evidence="1 10">Catalyzes the insertion of molybdate into adenylated molybdopterin with the concomitant release of AMP.</text>
</comment>
<evidence type="ECO:0000256" key="10">
    <source>
        <dbReference type="RuleBase" id="RU365090"/>
    </source>
</evidence>
<dbReference type="InterPro" id="IPR005111">
    <property type="entry name" value="MoeA_C_domain_IV"/>
</dbReference>
<evidence type="ECO:0000256" key="6">
    <source>
        <dbReference type="ARBA" id="ARBA00021108"/>
    </source>
</evidence>
<dbReference type="Pfam" id="PF00994">
    <property type="entry name" value="MoCF_biosynth"/>
    <property type="match status" value="1"/>
</dbReference>
<dbReference type="SMART" id="SM00852">
    <property type="entry name" value="MoCF_biosynth"/>
    <property type="match status" value="1"/>
</dbReference>
<dbReference type="InterPro" id="IPR038987">
    <property type="entry name" value="MoeA-like"/>
</dbReference>
<proteinExistence type="inferred from homology"/>
<dbReference type="Pfam" id="PF03454">
    <property type="entry name" value="MoeA_C"/>
    <property type="match status" value="1"/>
</dbReference>
<dbReference type="SUPFAM" id="SSF53850">
    <property type="entry name" value="Periplasmic binding protein-like II"/>
    <property type="match status" value="1"/>
</dbReference>
<comment type="cofactor">
    <cofactor evidence="10">
        <name>Mg(2+)</name>
        <dbReference type="ChEBI" id="CHEBI:18420"/>
    </cofactor>
</comment>
<evidence type="ECO:0000256" key="4">
    <source>
        <dbReference type="ARBA" id="ARBA00010763"/>
    </source>
</evidence>
<dbReference type="GO" id="GO:0061599">
    <property type="term" value="F:molybdopterin molybdotransferase activity"/>
    <property type="evidence" value="ECO:0007669"/>
    <property type="project" value="UniProtKB-UniRule"/>
</dbReference>
<organism evidence="12 13">
    <name type="scientific">Fonticella tunisiensis</name>
    <dbReference type="NCBI Taxonomy" id="1096341"/>
    <lineage>
        <taxon>Bacteria</taxon>
        <taxon>Bacillati</taxon>
        <taxon>Bacillota</taxon>
        <taxon>Clostridia</taxon>
        <taxon>Eubacteriales</taxon>
        <taxon>Clostridiaceae</taxon>
        <taxon>Fonticella</taxon>
    </lineage>
</organism>
<evidence type="ECO:0000256" key="7">
    <source>
        <dbReference type="ARBA" id="ARBA00022505"/>
    </source>
</evidence>
<gene>
    <name evidence="12" type="ORF">EDD71_11434</name>
</gene>
<comment type="similarity">
    <text evidence="4 10">Belongs to the MoeA family.</text>
</comment>
<dbReference type="PANTHER" id="PTHR10192:SF16">
    <property type="entry name" value="MOLYBDOPTERIN MOLYBDENUMTRANSFERASE"/>
    <property type="match status" value="1"/>
</dbReference>
<dbReference type="AlphaFoldDB" id="A0A4R7KAY5"/>
<comment type="caution">
    <text evidence="12">The sequence shown here is derived from an EMBL/GenBank/DDBJ whole genome shotgun (WGS) entry which is preliminary data.</text>
</comment>
<evidence type="ECO:0000256" key="5">
    <source>
        <dbReference type="ARBA" id="ARBA00013269"/>
    </source>
</evidence>
<comment type="function">
    <text evidence="2">May be involved in the biosynthesis of molybdopterin.</text>
</comment>
<dbReference type="PROSITE" id="PS01079">
    <property type="entry name" value="MOCF_BIOSYNTHESIS_2"/>
    <property type="match status" value="1"/>
</dbReference>
<evidence type="ECO:0000256" key="9">
    <source>
        <dbReference type="ARBA" id="ARBA00047317"/>
    </source>
</evidence>
<dbReference type="Gene3D" id="2.40.340.10">
    <property type="entry name" value="MoeA, C-terminal, domain IV"/>
    <property type="match status" value="1"/>
</dbReference>
<dbReference type="InterPro" id="IPR036688">
    <property type="entry name" value="MoeA_C_domain_IV_sf"/>
</dbReference>
<dbReference type="UniPathway" id="UPA00344"/>
<accession>A0A4R7KAY5</accession>
<dbReference type="GO" id="GO:0006777">
    <property type="term" value="P:Mo-molybdopterin cofactor biosynthetic process"/>
    <property type="evidence" value="ECO:0007669"/>
    <property type="project" value="UniProtKB-UniRule"/>
</dbReference>
<keyword evidence="13" id="KW-1185">Reference proteome</keyword>
<reference evidence="12 13" key="1">
    <citation type="submission" date="2019-03" db="EMBL/GenBank/DDBJ databases">
        <title>Genomic Encyclopedia of Type Strains, Phase IV (KMG-IV): sequencing the most valuable type-strain genomes for metagenomic binning, comparative biology and taxonomic classification.</title>
        <authorList>
            <person name="Goeker M."/>
        </authorList>
    </citation>
    <scope>NUCLEOTIDE SEQUENCE [LARGE SCALE GENOMIC DNA]</scope>
    <source>
        <strain evidence="12 13">DSM 24455</strain>
    </source>
</reference>
<dbReference type="InterPro" id="IPR005110">
    <property type="entry name" value="MoeA_linker/N"/>
</dbReference>
<dbReference type="Pfam" id="PF12727">
    <property type="entry name" value="PBP_like"/>
    <property type="match status" value="1"/>
</dbReference>
<keyword evidence="10" id="KW-0479">Metal-binding</keyword>
<keyword evidence="7 10" id="KW-0500">Molybdenum</keyword>
<evidence type="ECO:0000259" key="11">
    <source>
        <dbReference type="SMART" id="SM00852"/>
    </source>
</evidence>
<dbReference type="Gene3D" id="3.90.105.10">
    <property type="entry name" value="Molybdopterin biosynthesis moea protein, domain 2"/>
    <property type="match status" value="1"/>
</dbReference>
<dbReference type="Gene3D" id="3.40.980.10">
    <property type="entry name" value="MoaB/Mog-like domain"/>
    <property type="match status" value="1"/>
</dbReference>
<evidence type="ECO:0000256" key="2">
    <source>
        <dbReference type="ARBA" id="ARBA00003487"/>
    </source>
</evidence>
<evidence type="ECO:0000313" key="13">
    <source>
        <dbReference type="Proteomes" id="UP000295325"/>
    </source>
</evidence>
<dbReference type="InterPro" id="IPR008284">
    <property type="entry name" value="MoCF_biosynth_CS"/>
</dbReference>
<dbReference type="InterPro" id="IPR036425">
    <property type="entry name" value="MoaB/Mog-like_dom_sf"/>
</dbReference>
<dbReference type="Gene3D" id="2.170.190.11">
    <property type="entry name" value="Molybdopterin biosynthesis moea protein, domain 3"/>
    <property type="match status" value="1"/>
</dbReference>
<dbReference type="GO" id="GO:0005829">
    <property type="term" value="C:cytosol"/>
    <property type="evidence" value="ECO:0007669"/>
    <property type="project" value="TreeGrafter"/>
</dbReference>
<dbReference type="EC" id="2.10.1.1" evidence="5 10"/>
<dbReference type="SUPFAM" id="SSF63882">
    <property type="entry name" value="MoeA N-terminal region -like"/>
    <property type="match status" value="1"/>
</dbReference>
<dbReference type="GO" id="GO:0046872">
    <property type="term" value="F:metal ion binding"/>
    <property type="evidence" value="ECO:0007669"/>
    <property type="project" value="UniProtKB-UniRule"/>
</dbReference>
<dbReference type="PANTHER" id="PTHR10192">
    <property type="entry name" value="MOLYBDOPTERIN BIOSYNTHESIS PROTEIN"/>
    <property type="match status" value="1"/>
</dbReference>
<dbReference type="InterPro" id="IPR024370">
    <property type="entry name" value="PBP_domain"/>
</dbReference>
<dbReference type="SUPFAM" id="SSF53218">
    <property type="entry name" value="Molybdenum cofactor biosynthesis proteins"/>
    <property type="match status" value="1"/>
</dbReference>
<keyword evidence="10" id="KW-0808">Transferase</keyword>
<dbReference type="EMBL" id="SOAZ01000014">
    <property type="protein sequence ID" value="TDT52053.1"/>
    <property type="molecule type" value="Genomic_DNA"/>
</dbReference>
<name>A0A4R7KAY5_9CLOT</name>
<evidence type="ECO:0000313" key="12">
    <source>
        <dbReference type="EMBL" id="TDT52053.1"/>
    </source>
</evidence>
<dbReference type="OrthoDB" id="9804758at2"/>
<comment type="pathway">
    <text evidence="3 10">Cofactor biosynthesis; molybdopterin biosynthesis.</text>
</comment>
<dbReference type="Proteomes" id="UP000295325">
    <property type="component" value="Unassembled WGS sequence"/>
</dbReference>
<dbReference type="FunFam" id="2.40.340.10:FF:000005">
    <property type="entry name" value="Molybdopterin molybdenumtransferase MoeA"/>
    <property type="match status" value="1"/>
</dbReference>
<comment type="catalytic activity">
    <reaction evidence="9">
        <text>adenylyl-molybdopterin + molybdate = Mo-molybdopterin + AMP + H(+)</text>
        <dbReference type="Rhea" id="RHEA:35047"/>
        <dbReference type="ChEBI" id="CHEBI:15378"/>
        <dbReference type="ChEBI" id="CHEBI:36264"/>
        <dbReference type="ChEBI" id="CHEBI:62727"/>
        <dbReference type="ChEBI" id="CHEBI:71302"/>
        <dbReference type="ChEBI" id="CHEBI:456215"/>
        <dbReference type="EC" id="2.10.1.1"/>
    </reaction>
</comment>
<dbReference type="SUPFAM" id="SSF63867">
    <property type="entry name" value="MoeA C-terminal domain-like"/>
    <property type="match status" value="1"/>
</dbReference>
<evidence type="ECO:0000256" key="3">
    <source>
        <dbReference type="ARBA" id="ARBA00005046"/>
    </source>
</evidence>
<keyword evidence="8 10" id="KW-0501">Molybdenum cofactor biosynthesis</keyword>
<evidence type="ECO:0000256" key="1">
    <source>
        <dbReference type="ARBA" id="ARBA00002901"/>
    </source>
</evidence>
<dbReference type="Pfam" id="PF03453">
    <property type="entry name" value="MoeA_N"/>
    <property type="match status" value="1"/>
</dbReference>
<keyword evidence="10" id="KW-0460">Magnesium</keyword>
<feature type="domain" description="MoaB/Mog" evidence="11">
    <location>
        <begin position="175"/>
        <end position="312"/>
    </location>
</feature>
<dbReference type="NCBIfam" id="NF011068">
    <property type="entry name" value="PRK14498.1"/>
    <property type="match status" value="1"/>
</dbReference>
<dbReference type="InterPro" id="IPR036135">
    <property type="entry name" value="MoeA_linker/N_sf"/>
</dbReference>
<dbReference type="CDD" id="cd00887">
    <property type="entry name" value="MoeA"/>
    <property type="match status" value="1"/>
</dbReference>
<protein>
    <recommendedName>
        <fullName evidence="6 10">Molybdopterin molybdenumtransferase</fullName>
        <ecNumber evidence="5 10">2.10.1.1</ecNumber>
    </recommendedName>
</protein>
<evidence type="ECO:0000256" key="8">
    <source>
        <dbReference type="ARBA" id="ARBA00023150"/>
    </source>
</evidence>
<dbReference type="RefSeq" id="WP_133628451.1">
    <property type="nucleotide sequence ID" value="NZ_SOAZ01000014.1"/>
</dbReference>
<sequence>MEQRMYLSNHEFDDAIDIFFKGIQNINPRTEIVKTWEAWGRVTAEALYAKISSPHYNSSSMDGIATLSSKTRGASEKNHIILEEGRDYIIVDTGDPIPSEYDCVIMVEDLIRIDETHVAIYKSASSYQNIRPIGEDIVENQLILPANHKIRPVDIGALMAGGVNDLKVYKRPEVGIIPTGTELVEPGGSLKAGDIIEFNSRVFSAQIEEWGGKAKRYDIQKDVYEDIKSTVLRAWEECDIILINAGSSAGREDFSSRVIEELGEVFVHGVSIKPGKPVILGHIKGKPVIGIPGYPVSAYVIMEFIVKRLIYMYQRLKPEEAKRVRAVTSRRIMSSLKYLEFVRVKLGYVGRKLIAAPLSRGAGATMSLVQADGILEIPQNTEGIEAGTEVEVKLLKDEGDIKNTIVCIGSHDPIMDIAGNLLHSENRDMYLSSAHVGSMGGIMALRNGETHMAPIHLLDMESGLYNVSYLKKYLPNRKMALIKCVKRIQGLMVKKGNPLNIKAMEDIVEKRARFVNRQRGSGTRLLMDYIIKKKGIMPEAINGYDREEFTHLGVAAAVEAGDADVGIGIYSAAAMMGLEFIPIGSEEYDIAVPLEYLETEMIKNFIKVITSDEFKKELDRLGGYDYSHIGKIVLI</sequence>
<dbReference type="InterPro" id="IPR001453">
    <property type="entry name" value="MoaB/Mog_dom"/>
</dbReference>